<dbReference type="Pfam" id="PF22752">
    <property type="entry name" value="DUF488-N3i"/>
    <property type="match status" value="1"/>
</dbReference>
<dbReference type="Pfam" id="PF04343">
    <property type="entry name" value="DUF488"/>
    <property type="match status" value="1"/>
</dbReference>
<dbReference type="EMBL" id="DRSK01000151">
    <property type="protein sequence ID" value="HHE07793.1"/>
    <property type="molecule type" value="Genomic_DNA"/>
</dbReference>
<sequence>MASLSLVIRLKRVYEPASPDDGDRVLVDRLWPWGLSCDRVAASMWLNEGGSTHFVGTVAELPEMARQGWVPLMYAARDEERNQAFVLREYLAFAGEAGCAVKSWRQAFLENMSPDAGARREGQD</sequence>
<proteinExistence type="predicted"/>
<evidence type="ECO:0000313" key="1">
    <source>
        <dbReference type="EMBL" id="HHE07793.1"/>
    </source>
</evidence>
<organism evidence="1">
    <name type="scientific">Chlorobaculum parvum</name>
    <dbReference type="NCBI Taxonomy" id="274539"/>
    <lineage>
        <taxon>Bacteria</taxon>
        <taxon>Pseudomonadati</taxon>
        <taxon>Chlorobiota</taxon>
        <taxon>Chlorobiia</taxon>
        <taxon>Chlorobiales</taxon>
        <taxon>Chlorobiaceae</taxon>
        <taxon>Chlorobaculum</taxon>
    </lineage>
</organism>
<name>A0A7C5HKL9_9CHLB</name>
<dbReference type="Proteomes" id="UP000886059">
    <property type="component" value="Unassembled WGS sequence"/>
</dbReference>
<dbReference type="AlphaFoldDB" id="A0A7C5HKL9"/>
<dbReference type="InterPro" id="IPR007438">
    <property type="entry name" value="DUF488"/>
</dbReference>
<gene>
    <name evidence="1" type="ORF">ENL01_02640</name>
</gene>
<comment type="caution">
    <text evidence="1">The sequence shown here is derived from an EMBL/GenBank/DDBJ whole genome shotgun (WGS) entry which is preliminary data.</text>
</comment>
<reference evidence="1" key="1">
    <citation type="journal article" date="2020" name="mSystems">
        <title>Genome- and Community-Level Interaction Insights into Carbon Utilization and Element Cycling Functions of Hydrothermarchaeota in Hydrothermal Sediment.</title>
        <authorList>
            <person name="Zhou Z."/>
            <person name="Liu Y."/>
            <person name="Xu W."/>
            <person name="Pan J."/>
            <person name="Luo Z.H."/>
            <person name="Li M."/>
        </authorList>
    </citation>
    <scope>NUCLEOTIDE SEQUENCE [LARGE SCALE GENOMIC DNA]</scope>
    <source>
        <strain evidence="1">HyVt-628</strain>
    </source>
</reference>
<dbReference type="PANTHER" id="PTHR36849">
    <property type="entry name" value="CYTOPLASMIC PROTEIN-RELATED"/>
    <property type="match status" value="1"/>
</dbReference>
<dbReference type="PANTHER" id="PTHR36849:SF1">
    <property type="entry name" value="CYTOPLASMIC PROTEIN"/>
    <property type="match status" value="1"/>
</dbReference>
<dbReference type="InterPro" id="IPR052552">
    <property type="entry name" value="YeaO-like"/>
</dbReference>
<protein>
    <submittedName>
        <fullName evidence="1">DUF488 family protein</fullName>
    </submittedName>
</protein>
<accession>A0A7C5HKL9</accession>